<protein>
    <submittedName>
        <fullName evidence="2">Uncharacterized protein</fullName>
    </submittedName>
</protein>
<evidence type="ECO:0000256" key="1">
    <source>
        <dbReference type="SAM" id="MobiDB-lite"/>
    </source>
</evidence>
<sequence>MKEFPCLNPGCKLNLVESLRSNLSVLLPTMDSLWRVSQQKDGNADEEKNDSEEDECSLADRVASYRNAFQIYTFFLIHIVLNEESKSTSINITKARFQGILENLSFSKIWHLTLVGSRFQQVKIVITANTKAISHKVHTCNVKRRDNEYSRREEVEAANKNKTKTTQANDTQCFRYQRIASKNSSVSTKNARRPMADIKRNLEAILKQSEESPKNQQSRVYKPVPHQNQTSQEQQKGIDSMLPTPQPDSSVPIPTPMLPLMFIRTIKSRMPTISKVLTQCFQPLNPMAVLLSPFPVLPQKYFITSKARMPTISKSEGVKGGMQEKITNFQKGESKGGGSSNMDDSRIDLRAPATTTYEAPMIQGNINNRINMTTQNDTQNLSPILIEDIDPDAEDSLDYESMEGSELGHSDDEGKVNSGRVEVNALVQQEKENPVYKEADSRGHFQAATQTMSQVQQQQNVM</sequence>
<feature type="compositionally biased region" description="Polar residues" evidence="1">
    <location>
        <begin position="226"/>
        <end position="237"/>
    </location>
</feature>
<dbReference type="PANTHER" id="PTHR14222:SF2">
    <property type="entry name" value="CONDENSIN COMPLEX SUBUNIT 1"/>
    <property type="match status" value="1"/>
</dbReference>
<organism evidence="2 3">
    <name type="scientific">Solanum tuberosum</name>
    <name type="common">Potato</name>
    <dbReference type="NCBI Taxonomy" id="4113"/>
    <lineage>
        <taxon>Eukaryota</taxon>
        <taxon>Viridiplantae</taxon>
        <taxon>Streptophyta</taxon>
        <taxon>Embryophyta</taxon>
        <taxon>Tracheophyta</taxon>
        <taxon>Spermatophyta</taxon>
        <taxon>Magnoliopsida</taxon>
        <taxon>eudicotyledons</taxon>
        <taxon>Gunneridae</taxon>
        <taxon>Pentapetalae</taxon>
        <taxon>asterids</taxon>
        <taxon>lamiids</taxon>
        <taxon>Solanales</taxon>
        <taxon>Solanaceae</taxon>
        <taxon>Solanoideae</taxon>
        <taxon>Solaneae</taxon>
        <taxon>Solanum</taxon>
    </lineage>
</organism>
<name>A0ABQ7WMY5_SOLTU</name>
<evidence type="ECO:0000313" key="3">
    <source>
        <dbReference type="Proteomes" id="UP000826656"/>
    </source>
</evidence>
<accession>A0ABQ7WMY5</accession>
<keyword evidence="3" id="KW-1185">Reference proteome</keyword>
<reference evidence="2 3" key="1">
    <citation type="journal article" date="2021" name="bioRxiv">
        <title>Chromosome-scale and haplotype-resolved genome assembly of a tetraploid potato cultivar.</title>
        <authorList>
            <person name="Sun H."/>
            <person name="Jiao W.-B."/>
            <person name="Krause K."/>
            <person name="Campoy J.A."/>
            <person name="Goel M."/>
            <person name="Folz-Donahue K."/>
            <person name="Kukat C."/>
            <person name="Huettel B."/>
            <person name="Schneeberger K."/>
        </authorList>
    </citation>
    <scope>NUCLEOTIDE SEQUENCE [LARGE SCALE GENOMIC DNA]</scope>
    <source>
        <strain evidence="2">SolTubOtavaFocal</strain>
        <tissue evidence="2">Leaves</tissue>
    </source>
</reference>
<dbReference type="PANTHER" id="PTHR14222">
    <property type="entry name" value="CONDENSIN"/>
    <property type="match status" value="1"/>
</dbReference>
<dbReference type="Proteomes" id="UP000826656">
    <property type="component" value="Unassembled WGS sequence"/>
</dbReference>
<dbReference type="EMBL" id="JAIVGD010000001">
    <property type="protein sequence ID" value="KAH0781453.1"/>
    <property type="molecule type" value="Genomic_DNA"/>
</dbReference>
<feature type="region of interest" description="Disordered" evidence="1">
    <location>
        <begin position="208"/>
        <end position="253"/>
    </location>
</feature>
<evidence type="ECO:0000313" key="2">
    <source>
        <dbReference type="EMBL" id="KAH0781453.1"/>
    </source>
</evidence>
<proteinExistence type="predicted"/>
<dbReference type="InterPro" id="IPR026971">
    <property type="entry name" value="CND1/NCAPD3"/>
</dbReference>
<comment type="caution">
    <text evidence="2">The sequence shown here is derived from an EMBL/GenBank/DDBJ whole genome shotgun (WGS) entry which is preliminary data.</text>
</comment>
<gene>
    <name evidence="2" type="ORF">KY290_001051</name>
</gene>